<accession>A0A5C8F3G2</accession>
<dbReference type="InterPro" id="IPR011989">
    <property type="entry name" value="ARM-like"/>
</dbReference>
<evidence type="ECO:0000313" key="1">
    <source>
        <dbReference type="EMBL" id="TXJ43711.1"/>
    </source>
</evidence>
<reference evidence="1 2" key="1">
    <citation type="journal article" date="1992" name="Lakartidningen">
        <title>[Penicillin V and not amoxicillin is the first choice preparation in acute otitis].</title>
        <authorList>
            <person name="Kamme C."/>
            <person name="Lundgren K."/>
            <person name="Prellner K."/>
        </authorList>
    </citation>
    <scope>NUCLEOTIDE SEQUENCE [LARGE SCALE GENOMIC DNA]</scope>
    <source>
        <strain evidence="1 2">PC5538III-hc</strain>
    </source>
</reference>
<dbReference type="Gene3D" id="1.25.10.10">
    <property type="entry name" value="Leucine-rich Repeat Variant"/>
    <property type="match status" value="1"/>
</dbReference>
<evidence type="ECO:0000313" key="2">
    <source>
        <dbReference type="Proteomes" id="UP000323176"/>
    </source>
</evidence>
<sequence>MREIFLQLESENVEKRLEALDELAKQVSVADKKAVIKVLKEHILDWDEEVRAKVAHLLKIYMEK</sequence>
<dbReference type="AlphaFoldDB" id="A0A5C8F3G2"/>
<dbReference type="EMBL" id="SAXY01000027">
    <property type="protein sequence ID" value="TXJ43711.1"/>
    <property type="molecule type" value="Genomic_DNA"/>
</dbReference>
<name>A0A5C8F3G2_BRAPL</name>
<protein>
    <recommendedName>
        <fullName evidence="3">HEAT repeat domain-containing protein</fullName>
    </recommendedName>
</protein>
<evidence type="ECO:0008006" key="3">
    <source>
        <dbReference type="Google" id="ProtNLM"/>
    </source>
</evidence>
<dbReference type="OrthoDB" id="308791at2"/>
<gene>
    <name evidence="1" type="ORF">EPJ72_04010</name>
</gene>
<comment type="caution">
    <text evidence="1">The sequence shown here is derived from an EMBL/GenBank/DDBJ whole genome shotgun (WGS) entry which is preliminary data.</text>
</comment>
<proteinExistence type="predicted"/>
<organism evidence="1 2">
    <name type="scientific">Brachyspira pilosicoli</name>
    <name type="common">Serpulina pilosicoli</name>
    <dbReference type="NCBI Taxonomy" id="52584"/>
    <lineage>
        <taxon>Bacteria</taxon>
        <taxon>Pseudomonadati</taxon>
        <taxon>Spirochaetota</taxon>
        <taxon>Spirochaetia</taxon>
        <taxon>Brachyspirales</taxon>
        <taxon>Brachyspiraceae</taxon>
        <taxon>Brachyspira</taxon>
    </lineage>
</organism>
<dbReference type="Proteomes" id="UP000323176">
    <property type="component" value="Unassembled WGS sequence"/>
</dbReference>